<feature type="domain" description="Protein kinase" evidence="2">
    <location>
        <begin position="30"/>
        <end position="301"/>
    </location>
</feature>
<dbReference type="Pfam" id="PF07714">
    <property type="entry name" value="PK_Tyr_Ser-Thr"/>
    <property type="match status" value="1"/>
</dbReference>
<reference evidence="4" key="1">
    <citation type="journal article" date="2012" name="Science">
        <title>The Paleozoic origin of enzymatic lignin decomposition reconstructed from 31 fungal genomes.</title>
        <authorList>
            <person name="Floudas D."/>
            <person name="Binder M."/>
            <person name="Riley R."/>
            <person name="Barry K."/>
            <person name="Blanchette R.A."/>
            <person name="Henrissat B."/>
            <person name="Martinez A.T."/>
            <person name="Otillar R."/>
            <person name="Spatafora J.W."/>
            <person name="Yadav J.S."/>
            <person name="Aerts A."/>
            <person name="Benoit I."/>
            <person name="Boyd A."/>
            <person name="Carlson A."/>
            <person name="Copeland A."/>
            <person name="Coutinho P.M."/>
            <person name="de Vries R.P."/>
            <person name="Ferreira P."/>
            <person name="Findley K."/>
            <person name="Foster B."/>
            <person name="Gaskell J."/>
            <person name="Glotzer D."/>
            <person name="Gorecki P."/>
            <person name="Heitman J."/>
            <person name="Hesse C."/>
            <person name="Hori C."/>
            <person name="Igarashi K."/>
            <person name="Jurgens J.A."/>
            <person name="Kallen N."/>
            <person name="Kersten P."/>
            <person name="Kohler A."/>
            <person name="Kuees U."/>
            <person name="Kumar T.K.A."/>
            <person name="Kuo A."/>
            <person name="LaButti K."/>
            <person name="Larrondo L.F."/>
            <person name="Lindquist E."/>
            <person name="Ling A."/>
            <person name="Lombard V."/>
            <person name="Lucas S."/>
            <person name="Lundell T."/>
            <person name="Martin R."/>
            <person name="McLaughlin D.J."/>
            <person name="Morgenstern I."/>
            <person name="Morin E."/>
            <person name="Murat C."/>
            <person name="Nagy L.G."/>
            <person name="Nolan M."/>
            <person name="Ohm R.A."/>
            <person name="Patyshakuliyeva A."/>
            <person name="Rokas A."/>
            <person name="Ruiz-Duenas F.J."/>
            <person name="Sabat G."/>
            <person name="Salamov A."/>
            <person name="Samejima M."/>
            <person name="Schmutz J."/>
            <person name="Slot J.C."/>
            <person name="St John F."/>
            <person name="Stenlid J."/>
            <person name="Sun H."/>
            <person name="Sun S."/>
            <person name="Syed K."/>
            <person name="Tsang A."/>
            <person name="Wiebenga A."/>
            <person name="Young D."/>
            <person name="Pisabarro A."/>
            <person name="Eastwood D.C."/>
            <person name="Martin F."/>
            <person name="Cullen D."/>
            <person name="Grigoriev I.V."/>
            <person name="Hibbett D.S."/>
        </authorList>
    </citation>
    <scope>NUCLEOTIDE SEQUENCE [LARGE SCALE GENOMIC DNA]</scope>
    <source>
        <strain evidence="4">TFB10046</strain>
    </source>
</reference>
<dbReference type="Proteomes" id="UP000006514">
    <property type="component" value="Unassembled WGS sequence"/>
</dbReference>
<dbReference type="EMBL" id="JH687849">
    <property type="protein sequence ID" value="EJD36967.1"/>
    <property type="molecule type" value="Genomic_DNA"/>
</dbReference>
<dbReference type="InterPro" id="IPR000719">
    <property type="entry name" value="Prot_kinase_dom"/>
</dbReference>
<evidence type="ECO:0000259" key="2">
    <source>
        <dbReference type="PROSITE" id="PS50011"/>
    </source>
</evidence>
<evidence type="ECO:0000313" key="4">
    <source>
        <dbReference type="Proteomes" id="UP000006514"/>
    </source>
</evidence>
<feature type="binding site" evidence="1">
    <location>
        <position position="61"/>
    </location>
    <ligand>
        <name>ATP</name>
        <dbReference type="ChEBI" id="CHEBI:30616"/>
    </ligand>
</feature>
<dbReference type="InParanoid" id="J0WV78"/>
<keyword evidence="1" id="KW-0547">Nucleotide-binding</keyword>
<dbReference type="PROSITE" id="PS50011">
    <property type="entry name" value="PROTEIN_KINASE_DOM"/>
    <property type="match status" value="1"/>
</dbReference>
<protein>
    <submittedName>
        <fullName evidence="3">Kinase-like protein</fullName>
    </submittedName>
</protein>
<dbReference type="AlphaFoldDB" id="J0WV78"/>
<dbReference type="KEGG" id="adl:AURDEDRAFT_173919"/>
<dbReference type="Gene3D" id="1.10.510.10">
    <property type="entry name" value="Transferase(Phosphotransferase) domain 1"/>
    <property type="match status" value="1"/>
</dbReference>
<dbReference type="InterPro" id="IPR011009">
    <property type="entry name" value="Kinase-like_dom_sf"/>
</dbReference>
<dbReference type="GO" id="GO:0005524">
    <property type="term" value="F:ATP binding"/>
    <property type="evidence" value="ECO:0007669"/>
    <property type="project" value="UniProtKB-UniRule"/>
</dbReference>
<organism evidence="3 4">
    <name type="scientific">Auricularia subglabra (strain TFB-10046 / SS5)</name>
    <name type="common">White-rot fungus</name>
    <name type="synonym">Auricularia delicata (strain TFB10046)</name>
    <dbReference type="NCBI Taxonomy" id="717982"/>
    <lineage>
        <taxon>Eukaryota</taxon>
        <taxon>Fungi</taxon>
        <taxon>Dikarya</taxon>
        <taxon>Basidiomycota</taxon>
        <taxon>Agaricomycotina</taxon>
        <taxon>Agaricomycetes</taxon>
        <taxon>Auriculariales</taxon>
        <taxon>Auriculariaceae</taxon>
        <taxon>Auricularia</taxon>
    </lineage>
</organism>
<keyword evidence="3" id="KW-0808">Transferase</keyword>
<accession>J0WV78</accession>
<keyword evidence="4" id="KW-1185">Reference proteome</keyword>
<dbReference type="InterPro" id="IPR001245">
    <property type="entry name" value="Ser-Thr/Tyr_kinase_cat_dom"/>
</dbReference>
<dbReference type="PROSITE" id="PS00107">
    <property type="entry name" value="PROTEIN_KINASE_ATP"/>
    <property type="match status" value="1"/>
</dbReference>
<dbReference type="FunCoup" id="J0WV78">
    <property type="interactions" value="70"/>
</dbReference>
<dbReference type="OrthoDB" id="1668230at2759"/>
<dbReference type="SUPFAM" id="SSF56112">
    <property type="entry name" value="Protein kinase-like (PK-like)"/>
    <property type="match status" value="1"/>
</dbReference>
<proteinExistence type="predicted"/>
<keyword evidence="1" id="KW-0067">ATP-binding</keyword>
<dbReference type="OMA" id="MMELAIR"/>
<keyword evidence="3" id="KW-0418">Kinase</keyword>
<evidence type="ECO:0000256" key="1">
    <source>
        <dbReference type="PROSITE-ProRule" id="PRU10141"/>
    </source>
</evidence>
<dbReference type="PANTHER" id="PTHR44329">
    <property type="entry name" value="SERINE/THREONINE-PROTEIN KINASE TNNI3K-RELATED"/>
    <property type="match status" value="1"/>
</dbReference>
<sequence length="308" mass="34002">MGSLEYPASDSQRTPGLVDARTFAGEPFQVALLREIGWGATATVFVGTIVNDSPSPLVAVKVFRDTPDEYHRDLLKRELRVTRRISLRRHPLILPFIGSGTLGRRTVIVSVFMKNGRLSAHLKARKGVLRGWRDLLLQVAQALEYLHTVEGLVHGDLNCANVPISNSGNALLADLGLCAPADEAHRLGPGNYTLRYAAPEILLGPEDPSAPSLAKSRASDVYAFGMLVYEVLTRERPWAGLPDARVILEVHSRRHPSVDALRHSLWPSFPSRVWARLCRRCWKLAPDDRPSMPAIVEMLEVGASVEDS</sequence>
<gene>
    <name evidence="3" type="ORF">AURDEDRAFT_173919</name>
</gene>
<dbReference type="GO" id="GO:0004674">
    <property type="term" value="F:protein serine/threonine kinase activity"/>
    <property type="evidence" value="ECO:0007669"/>
    <property type="project" value="TreeGrafter"/>
</dbReference>
<dbReference type="InterPro" id="IPR051681">
    <property type="entry name" value="Ser/Thr_Kinases-Pseudokinases"/>
</dbReference>
<dbReference type="InterPro" id="IPR017441">
    <property type="entry name" value="Protein_kinase_ATP_BS"/>
</dbReference>
<name>J0WV78_AURST</name>
<dbReference type="eggNOG" id="KOG0192">
    <property type="taxonomic scope" value="Eukaryota"/>
</dbReference>
<evidence type="ECO:0000313" key="3">
    <source>
        <dbReference type="EMBL" id="EJD36967.1"/>
    </source>
</evidence>